<dbReference type="PROSITE" id="PS00079">
    <property type="entry name" value="MULTICOPPER_OXIDASE1"/>
    <property type="match status" value="1"/>
</dbReference>
<comment type="caution">
    <text evidence="12">The sequence shown here is derived from an EMBL/GenBank/DDBJ whole genome shotgun (WGS) entry which is preliminary data.</text>
</comment>
<evidence type="ECO:0000256" key="4">
    <source>
        <dbReference type="ARBA" id="ARBA00022525"/>
    </source>
</evidence>
<dbReference type="GO" id="GO:0016491">
    <property type="term" value="F:oxidoreductase activity"/>
    <property type="evidence" value="ECO:0007669"/>
    <property type="project" value="UniProtKB-KW"/>
</dbReference>
<protein>
    <submittedName>
        <fullName evidence="12">Oxidase</fullName>
    </submittedName>
</protein>
<evidence type="ECO:0000256" key="3">
    <source>
        <dbReference type="ARBA" id="ARBA00010609"/>
    </source>
</evidence>
<dbReference type="AlphaFoldDB" id="A0AAV3Q1D3"/>
<dbReference type="InterPro" id="IPR001117">
    <property type="entry name" value="Cu-oxidase_2nd"/>
</dbReference>
<evidence type="ECO:0000256" key="7">
    <source>
        <dbReference type="ARBA" id="ARBA00023002"/>
    </source>
</evidence>
<evidence type="ECO:0000313" key="12">
    <source>
        <dbReference type="EMBL" id="GAA0157539.1"/>
    </source>
</evidence>
<dbReference type="InterPro" id="IPR011706">
    <property type="entry name" value="Cu-oxidase_C"/>
</dbReference>
<evidence type="ECO:0000259" key="11">
    <source>
        <dbReference type="Pfam" id="PF07731"/>
    </source>
</evidence>
<comment type="similarity">
    <text evidence="3">Belongs to the multicopper oxidase family.</text>
</comment>
<keyword evidence="5" id="KW-0479">Metal-binding</keyword>
<sequence>MTSLTFGCTFQLKVTRGKTYLLRLINAALNTLFFFKIANHDMIVVAADAVYTNPYFSEVITIAPGQTTDVLFTADQPQGSYYMATSVYRTSQGDRLNEIPATGIIVYEDEESTTTKSKVNPKMPDMPDFHDTTTSYKFYGSLTSLVSQRFWSPVPHHVDERLFITTGLSLVHCEENHTCIGPLGQRMAGSLNNVSFLPPSQLSILEAHYYNKSDGIFTMDFPANPTHDFDYSSEDYRLDEALVFTQKATKVKKIKFNSTVEIVFQTTGLVAAENHPMHLHGYNFHVLGQGFGNFDPIRDQKELNFVNPQIRNTFDVPIKGWAVIRFRANNPGAWYMHCHIEAHLPIGLAVVLMVEDGPTPSTKLPPPPQDLPRC</sequence>
<gene>
    <name evidence="12" type="ORF">LIER_14789</name>
</gene>
<accession>A0AAV3Q1D3</accession>
<dbReference type="PANTHER" id="PTHR11709">
    <property type="entry name" value="MULTI-COPPER OXIDASE"/>
    <property type="match status" value="1"/>
</dbReference>
<keyword evidence="8" id="KW-0186">Copper</keyword>
<keyword evidence="6" id="KW-0677">Repeat</keyword>
<comment type="cofactor">
    <cofactor evidence="1">
        <name>Cu cation</name>
        <dbReference type="ChEBI" id="CHEBI:23378"/>
    </cofactor>
</comment>
<proteinExistence type="inferred from homology"/>
<keyword evidence="4" id="KW-0964">Secreted</keyword>
<dbReference type="InterPro" id="IPR033138">
    <property type="entry name" value="Cu_oxidase_CS"/>
</dbReference>
<dbReference type="InterPro" id="IPR008972">
    <property type="entry name" value="Cupredoxin"/>
</dbReference>
<evidence type="ECO:0000313" key="13">
    <source>
        <dbReference type="Proteomes" id="UP001454036"/>
    </source>
</evidence>
<dbReference type="SUPFAM" id="SSF49503">
    <property type="entry name" value="Cupredoxins"/>
    <property type="match status" value="2"/>
</dbReference>
<evidence type="ECO:0000256" key="6">
    <source>
        <dbReference type="ARBA" id="ARBA00022737"/>
    </source>
</evidence>
<dbReference type="Pfam" id="PF00394">
    <property type="entry name" value="Cu-oxidase"/>
    <property type="match status" value="1"/>
</dbReference>
<comment type="subcellular location">
    <subcellularLocation>
        <location evidence="2">Secreted</location>
    </subcellularLocation>
</comment>
<dbReference type="InterPro" id="IPR045087">
    <property type="entry name" value="Cu-oxidase_fam"/>
</dbReference>
<feature type="domain" description="Plastocyanin-like" evidence="11">
    <location>
        <begin position="221"/>
        <end position="356"/>
    </location>
</feature>
<dbReference type="PROSITE" id="PS00080">
    <property type="entry name" value="MULTICOPPER_OXIDASE2"/>
    <property type="match status" value="1"/>
</dbReference>
<evidence type="ECO:0000256" key="5">
    <source>
        <dbReference type="ARBA" id="ARBA00022723"/>
    </source>
</evidence>
<organism evidence="12 13">
    <name type="scientific">Lithospermum erythrorhizon</name>
    <name type="common">Purple gromwell</name>
    <name type="synonym">Lithospermum officinale var. erythrorhizon</name>
    <dbReference type="NCBI Taxonomy" id="34254"/>
    <lineage>
        <taxon>Eukaryota</taxon>
        <taxon>Viridiplantae</taxon>
        <taxon>Streptophyta</taxon>
        <taxon>Embryophyta</taxon>
        <taxon>Tracheophyta</taxon>
        <taxon>Spermatophyta</taxon>
        <taxon>Magnoliopsida</taxon>
        <taxon>eudicotyledons</taxon>
        <taxon>Gunneridae</taxon>
        <taxon>Pentapetalae</taxon>
        <taxon>asterids</taxon>
        <taxon>lamiids</taxon>
        <taxon>Boraginales</taxon>
        <taxon>Boraginaceae</taxon>
        <taxon>Boraginoideae</taxon>
        <taxon>Lithospermeae</taxon>
        <taxon>Lithospermum</taxon>
    </lineage>
</organism>
<dbReference type="Proteomes" id="UP001454036">
    <property type="component" value="Unassembled WGS sequence"/>
</dbReference>
<dbReference type="EMBL" id="BAABME010003126">
    <property type="protein sequence ID" value="GAA0157539.1"/>
    <property type="molecule type" value="Genomic_DNA"/>
</dbReference>
<keyword evidence="9" id="KW-0325">Glycoprotein</keyword>
<dbReference type="Gene3D" id="2.60.40.420">
    <property type="entry name" value="Cupredoxins - blue copper proteins"/>
    <property type="match status" value="2"/>
</dbReference>
<name>A0AAV3Q1D3_LITER</name>
<dbReference type="GO" id="GO:0005576">
    <property type="term" value="C:extracellular region"/>
    <property type="evidence" value="ECO:0007669"/>
    <property type="project" value="UniProtKB-SubCell"/>
</dbReference>
<dbReference type="PANTHER" id="PTHR11709:SF9">
    <property type="entry name" value="LACCASE-7"/>
    <property type="match status" value="1"/>
</dbReference>
<feature type="domain" description="Plastocyanin-like" evidence="10">
    <location>
        <begin position="9"/>
        <end position="108"/>
    </location>
</feature>
<dbReference type="Pfam" id="PF07731">
    <property type="entry name" value="Cu-oxidase_2"/>
    <property type="match status" value="1"/>
</dbReference>
<evidence type="ECO:0000259" key="10">
    <source>
        <dbReference type="Pfam" id="PF00394"/>
    </source>
</evidence>
<keyword evidence="13" id="KW-1185">Reference proteome</keyword>
<evidence type="ECO:0000256" key="1">
    <source>
        <dbReference type="ARBA" id="ARBA00001935"/>
    </source>
</evidence>
<evidence type="ECO:0000256" key="2">
    <source>
        <dbReference type="ARBA" id="ARBA00004613"/>
    </source>
</evidence>
<keyword evidence="7" id="KW-0560">Oxidoreductase</keyword>
<evidence type="ECO:0000256" key="9">
    <source>
        <dbReference type="ARBA" id="ARBA00023180"/>
    </source>
</evidence>
<dbReference type="GO" id="GO:0005507">
    <property type="term" value="F:copper ion binding"/>
    <property type="evidence" value="ECO:0007669"/>
    <property type="project" value="InterPro"/>
</dbReference>
<evidence type="ECO:0000256" key="8">
    <source>
        <dbReference type="ARBA" id="ARBA00023008"/>
    </source>
</evidence>
<dbReference type="InterPro" id="IPR002355">
    <property type="entry name" value="Cu_oxidase_Cu_BS"/>
</dbReference>
<reference evidence="12 13" key="1">
    <citation type="submission" date="2024-01" db="EMBL/GenBank/DDBJ databases">
        <title>The complete chloroplast genome sequence of Lithospermum erythrorhizon: insights into the phylogenetic relationship among Boraginaceae species and the maternal lineages of purple gromwells.</title>
        <authorList>
            <person name="Okada T."/>
            <person name="Watanabe K."/>
        </authorList>
    </citation>
    <scope>NUCLEOTIDE SEQUENCE [LARGE SCALE GENOMIC DNA]</scope>
</reference>